<gene>
    <name evidence="2" type="ORF">WJX72_007094</name>
</gene>
<feature type="region of interest" description="Disordered" evidence="1">
    <location>
        <begin position="37"/>
        <end position="69"/>
    </location>
</feature>
<dbReference type="EMBL" id="JALJOR010000003">
    <property type="protein sequence ID" value="KAK9820174.1"/>
    <property type="molecule type" value="Genomic_DNA"/>
</dbReference>
<dbReference type="Proteomes" id="UP001489004">
    <property type="component" value="Unassembled WGS sequence"/>
</dbReference>
<feature type="compositionally biased region" description="Acidic residues" evidence="1">
    <location>
        <begin position="42"/>
        <end position="59"/>
    </location>
</feature>
<name>A0AAW1QFK9_9CHLO</name>
<feature type="region of interest" description="Disordered" evidence="1">
    <location>
        <begin position="1"/>
        <end position="23"/>
    </location>
</feature>
<protein>
    <recommendedName>
        <fullName evidence="4">MULE transposase domain-containing protein</fullName>
    </recommendedName>
</protein>
<proteinExistence type="predicted"/>
<comment type="caution">
    <text evidence="2">The sequence shown here is derived from an EMBL/GenBank/DDBJ whole genome shotgun (WGS) entry which is preliminary data.</text>
</comment>
<accession>A0AAW1QFK9</accession>
<evidence type="ECO:0000313" key="3">
    <source>
        <dbReference type="Proteomes" id="UP001489004"/>
    </source>
</evidence>
<keyword evidence="3" id="KW-1185">Reference proteome</keyword>
<organism evidence="2 3">
    <name type="scientific">[Myrmecia] bisecta</name>
    <dbReference type="NCBI Taxonomy" id="41462"/>
    <lineage>
        <taxon>Eukaryota</taxon>
        <taxon>Viridiplantae</taxon>
        <taxon>Chlorophyta</taxon>
        <taxon>core chlorophytes</taxon>
        <taxon>Trebouxiophyceae</taxon>
        <taxon>Trebouxiales</taxon>
        <taxon>Trebouxiaceae</taxon>
        <taxon>Myrmecia</taxon>
    </lineage>
</organism>
<dbReference type="AlphaFoldDB" id="A0AAW1QFK9"/>
<reference evidence="2 3" key="1">
    <citation type="journal article" date="2024" name="Nat. Commun.">
        <title>Phylogenomics reveals the evolutionary origins of lichenization in chlorophyte algae.</title>
        <authorList>
            <person name="Puginier C."/>
            <person name="Libourel C."/>
            <person name="Otte J."/>
            <person name="Skaloud P."/>
            <person name="Haon M."/>
            <person name="Grisel S."/>
            <person name="Petersen M."/>
            <person name="Berrin J.G."/>
            <person name="Delaux P.M."/>
            <person name="Dal Grande F."/>
            <person name="Keller J."/>
        </authorList>
    </citation>
    <scope>NUCLEOTIDE SEQUENCE [LARGE SCALE GENOMIC DNA]</scope>
    <source>
        <strain evidence="2 3">SAG 2043</strain>
    </source>
</reference>
<evidence type="ECO:0008006" key="4">
    <source>
        <dbReference type="Google" id="ProtNLM"/>
    </source>
</evidence>
<sequence length="766" mass="84556">MLSSWNPSQWPPYPDLNPTTEATGVLDAVLQETVATLIEAGTAEDEDEDSGDSNAEPDAESQPYPVPSSVYSGEQVAAIKLTLESYPEGLALGQQLSSDLQQRLRNVGLKPTGGYLSWRQLVNSWVMTDPVVKLRLAGLDQGLPLALDPHFDAEEEPVFACVLVVDRGELYECHVELGASAMDDTVQGRSQATDATTSGIPIMASSTSISEWAPRNQPTGPPGKHTASLKQLRQLRADGLRQYAVIEYGKPCHKTLQLLDRHLLRDYARERLLQRQLPRHIVATPIDHKPGGDVVTEQPAMTASAASASAAMNEGMTGTSATEPALVKVWWKKEHYGHLPGSAEDQMHLPIAEEVIKCVNDLFQAGISPSDVELTINSKLARGEFQVPGNRRASVLLRELQDRKAKADAAHRLSDDSWAELKLAIEEFEKAEPQQVTVKWQPYQPNHTDERQRGFRLFIQHEQQALWLGEGMVEVLFMDSTHGTNVYGMQLYIAAIPVEGRSAVPIWFFLCTVEKDAANQTQMAIEWMLETAYARHPQLRPATFMLDKDAAEHNAVTATIVRRALAAAREASMKLQTIDMVFTPPPGFAHVSATGSQAAWPSAHSATVTDAEAYINALQYHSVLLRLNWLCPEWRDGWVSAGRRFDHGAAETNLPLENINKFFKYVIMRATVNLRPAKLLYHLVGKPGDAGLQAMCLVAYIKRRQDEALSGRYAVRRRAFAGDTALLLTELMRDHASAINDGNPNGICECLSELASQLRGKVKSSE</sequence>
<evidence type="ECO:0000313" key="2">
    <source>
        <dbReference type="EMBL" id="KAK9820174.1"/>
    </source>
</evidence>
<evidence type="ECO:0000256" key="1">
    <source>
        <dbReference type="SAM" id="MobiDB-lite"/>
    </source>
</evidence>